<feature type="chain" id="PRO_5037125559" evidence="1">
    <location>
        <begin position="26"/>
        <end position="167"/>
    </location>
</feature>
<dbReference type="AlphaFoldDB" id="A0A914PGW5"/>
<feature type="signal peptide" evidence="1">
    <location>
        <begin position="1"/>
        <end position="25"/>
    </location>
</feature>
<evidence type="ECO:0000313" key="3">
    <source>
        <dbReference type="WBParaSite" id="PDA_v2.g14011.t1"/>
    </source>
</evidence>
<name>A0A914PGW5_9BILA</name>
<proteinExistence type="predicted"/>
<dbReference type="Proteomes" id="UP000887578">
    <property type="component" value="Unplaced"/>
</dbReference>
<organism evidence="2 3">
    <name type="scientific">Panagrolaimus davidi</name>
    <dbReference type="NCBI Taxonomy" id="227884"/>
    <lineage>
        <taxon>Eukaryota</taxon>
        <taxon>Metazoa</taxon>
        <taxon>Ecdysozoa</taxon>
        <taxon>Nematoda</taxon>
        <taxon>Chromadorea</taxon>
        <taxon>Rhabditida</taxon>
        <taxon>Tylenchina</taxon>
        <taxon>Panagrolaimomorpha</taxon>
        <taxon>Panagrolaimoidea</taxon>
        <taxon>Panagrolaimidae</taxon>
        <taxon>Panagrolaimus</taxon>
    </lineage>
</organism>
<keyword evidence="1" id="KW-0732">Signal</keyword>
<reference evidence="3" key="1">
    <citation type="submission" date="2022-11" db="UniProtKB">
        <authorList>
            <consortium name="WormBaseParasite"/>
        </authorList>
    </citation>
    <scope>IDENTIFICATION</scope>
</reference>
<evidence type="ECO:0000313" key="2">
    <source>
        <dbReference type="Proteomes" id="UP000887578"/>
    </source>
</evidence>
<sequence>MKKGSIFFIEIICFIFAFFIFSVKADVCNQLTTNLQVVSDQDGSSMYNWTGQFTITKTSDGHKIYMIKGANNSADPANIYANESIGADYDWRKWGGCIEDKNGCYWFTKAGEFSPYLVFSTGFETLMNLYVAHTYVDDGYFGESHGMVFTNTNNYYDYNGMYKFYFF</sequence>
<keyword evidence="2" id="KW-1185">Reference proteome</keyword>
<protein>
    <submittedName>
        <fullName evidence="3">Uncharacterized protein</fullName>
    </submittedName>
</protein>
<accession>A0A914PGW5</accession>
<dbReference type="WBParaSite" id="PDA_v2.g14011.t1">
    <property type="protein sequence ID" value="PDA_v2.g14011.t1"/>
    <property type="gene ID" value="PDA_v2.g14011"/>
</dbReference>
<evidence type="ECO:0000256" key="1">
    <source>
        <dbReference type="SAM" id="SignalP"/>
    </source>
</evidence>